<reference evidence="1" key="1">
    <citation type="submission" date="2024-02" db="EMBL/GenBank/DDBJ databases">
        <authorList>
            <consortium name="ELIXIR-Norway"/>
            <consortium name="Elixir Norway"/>
        </authorList>
    </citation>
    <scope>NUCLEOTIDE SEQUENCE</scope>
</reference>
<dbReference type="Proteomes" id="UP001497512">
    <property type="component" value="Chromosome 6"/>
</dbReference>
<evidence type="ECO:0000313" key="1">
    <source>
        <dbReference type="EMBL" id="CAK9228383.1"/>
    </source>
</evidence>
<dbReference type="EMBL" id="OZ019898">
    <property type="protein sequence ID" value="CAK9228383.1"/>
    <property type="molecule type" value="Genomic_DNA"/>
</dbReference>
<protein>
    <submittedName>
        <fullName evidence="1">Uncharacterized protein</fullName>
    </submittedName>
</protein>
<keyword evidence="2" id="KW-1185">Reference proteome</keyword>
<sequence>MQSFANGCGFKYQLTRLNTPVVLQKREEMVIAACSSSAAPSFAKGKPAVLPSSSVVCLFVVTSCSQDSYCC</sequence>
<gene>
    <name evidence="1" type="ORF">CSSPTR1EN2_LOCUS19023</name>
</gene>
<evidence type="ECO:0000313" key="2">
    <source>
        <dbReference type="Proteomes" id="UP001497512"/>
    </source>
</evidence>
<organism evidence="1 2">
    <name type="scientific">Sphagnum troendelagicum</name>
    <dbReference type="NCBI Taxonomy" id="128251"/>
    <lineage>
        <taxon>Eukaryota</taxon>
        <taxon>Viridiplantae</taxon>
        <taxon>Streptophyta</taxon>
        <taxon>Embryophyta</taxon>
        <taxon>Bryophyta</taxon>
        <taxon>Sphagnophytina</taxon>
        <taxon>Sphagnopsida</taxon>
        <taxon>Sphagnales</taxon>
        <taxon>Sphagnaceae</taxon>
        <taxon>Sphagnum</taxon>
    </lineage>
</organism>
<proteinExistence type="predicted"/>
<accession>A0ABP0URR1</accession>
<name>A0ABP0URR1_9BRYO</name>